<accession>A0A926UZ97</accession>
<comment type="caution">
    <text evidence="1">The sequence shown here is derived from an EMBL/GenBank/DDBJ whole genome shotgun (WGS) entry which is preliminary data.</text>
</comment>
<keyword evidence="2" id="KW-1185">Reference proteome</keyword>
<reference evidence="1" key="2">
    <citation type="submission" date="2020-08" db="EMBL/GenBank/DDBJ databases">
        <authorList>
            <person name="Chen M."/>
            <person name="Teng W."/>
            <person name="Zhao L."/>
            <person name="Hu C."/>
            <person name="Zhou Y."/>
            <person name="Han B."/>
            <person name="Song L."/>
            <person name="Shu W."/>
        </authorList>
    </citation>
    <scope>NUCLEOTIDE SEQUENCE</scope>
    <source>
        <strain evidence="1">FACHB-1277</strain>
    </source>
</reference>
<evidence type="ECO:0000313" key="2">
    <source>
        <dbReference type="Proteomes" id="UP000631421"/>
    </source>
</evidence>
<evidence type="ECO:0000313" key="1">
    <source>
        <dbReference type="EMBL" id="MBD2152875.1"/>
    </source>
</evidence>
<dbReference type="Pfam" id="PF04255">
    <property type="entry name" value="DUF433"/>
    <property type="match status" value="1"/>
</dbReference>
<organism evidence="1 2">
    <name type="scientific">Pseudanabaena cinerea FACHB-1277</name>
    <dbReference type="NCBI Taxonomy" id="2949581"/>
    <lineage>
        <taxon>Bacteria</taxon>
        <taxon>Bacillati</taxon>
        <taxon>Cyanobacteriota</taxon>
        <taxon>Cyanophyceae</taxon>
        <taxon>Pseudanabaenales</taxon>
        <taxon>Pseudanabaenaceae</taxon>
        <taxon>Pseudanabaena</taxon>
        <taxon>Pseudanabaena cinerea</taxon>
    </lineage>
</organism>
<dbReference type="SUPFAM" id="SSF46689">
    <property type="entry name" value="Homeodomain-like"/>
    <property type="match status" value="1"/>
</dbReference>
<gene>
    <name evidence="1" type="ORF">H6F44_22585</name>
</gene>
<protein>
    <submittedName>
        <fullName evidence="1">DUF433 domain-containing protein</fullName>
    </submittedName>
</protein>
<sequence length="93" mass="10324">MRSLVTEIINGESYSYYPLGQYVVRAMGVCGDRPTFKYTRIEIAGVMERLAKGENVENIVLGFRGRVSREAIAEAIQVVTTHFLESLPILSAA</sequence>
<dbReference type="AlphaFoldDB" id="A0A926UZ97"/>
<proteinExistence type="predicted"/>
<reference evidence="1" key="1">
    <citation type="journal article" date="2015" name="ISME J.">
        <title>Draft Genome Sequence of Streptomyces incarnatus NRRL8089, which Produces the Nucleoside Antibiotic Sinefungin.</title>
        <authorList>
            <person name="Oshima K."/>
            <person name="Hattori M."/>
            <person name="Shimizu H."/>
            <person name="Fukuda K."/>
            <person name="Nemoto M."/>
            <person name="Inagaki K."/>
            <person name="Tamura T."/>
        </authorList>
    </citation>
    <scope>NUCLEOTIDE SEQUENCE</scope>
    <source>
        <strain evidence="1">FACHB-1277</strain>
    </source>
</reference>
<dbReference type="InterPro" id="IPR036388">
    <property type="entry name" value="WH-like_DNA-bd_sf"/>
</dbReference>
<dbReference type="Proteomes" id="UP000631421">
    <property type="component" value="Unassembled WGS sequence"/>
</dbReference>
<dbReference type="EMBL" id="JACJPY010000170">
    <property type="protein sequence ID" value="MBD2152875.1"/>
    <property type="molecule type" value="Genomic_DNA"/>
</dbReference>
<dbReference type="Gene3D" id="1.10.10.10">
    <property type="entry name" value="Winged helix-like DNA-binding domain superfamily/Winged helix DNA-binding domain"/>
    <property type="match status" value="1"/>
</dbReference>
<dbReference type="InterPro" id="IPR007367">
    <property type="entry name" value="DUF433"/>
</dbReference>
<name>A0A926UZ97_9CYAN</name>
<dbReference type="InterPro" id="IPR009057">
    <property type="entry name" value="Homeodomain-like_sf"/>
</dbReference>